<keyword evidence="24" id="KW-1185">Reference proteome</keyword>
<dbReference type="InterPro" id="IPR035979">
    <property type="entry name" value="RBD_domain_sf"/>
</dbReference>
<dbReference type="SMART" id="SM00360">
    <property type="entry name" value="RRM"/>
    <property type="match status" value="2"/>
</dbReference>
<dbReference type="InterPro" id="IPR001805">
    <property type="entry name" value="Adenokinase"/>
</dbReference>
<dbReference type="PROSITE" id="PS00584">
    <property type="entry name" value="PFKB_KINASES_2"/>
    <property type="match status" value="1"/>
</dbReference>
<evidence type="ECO:0000256" key="12">
    <source>
        <dbReference type="ARBA" id="ARBA00022741"/>
    </source>
</evidence>
<evidence type="ECO:0000256" key="4">
    <source>
        <dbReference type="ARBA" id="ARBA00004801"/>
    </source>
</evidence>
<dbReference type="InterPro" id="IPR012677">
    <property type="entry name" value="Nucleotide-bd_a/b_plait_sf"/>
</dbReference>
<keyword evidence="10" id="KW-0660">Purine salvage</keyword>
<dbReference type="GO" id="GO:0007010">
    <property type="term" value="P:cytoskeleton organization"/>
    <property type="evidence" value="ECO:0007669"/>
    <property type="project" value="UniProtKB-ARBA"/>
</dbReference>
<keyword evidence="19" id="KW-0479">Metal-binding</keyword>
<dbReference type="GO" id="GO:0008270">
    <property type="term" value="F:zinc ion binding"/>
    <property type="evidence" value="ECO:0007669"/>
    <property type="project" value="UniProtKB-KW"/>
</dbReference>
<feature type="domain" description="RRM" evidence="21">
    <location>
        <begin position="10"/>
        <end position="80"/>
    </location>
</feature>
<dbReference type="UniPathway" id="UPA00588">
    <property type="reaction ID" value="UER00659"/>
</dbReference>
<evidence type="ECO:0000256" key="1">
    <source>
        <dbReference type="ARBA" id="ARBA00001946"/>
    </source>
</evidence>
<keyword evidence="7" id="KW-0963">Cytoplasm</keyword>
<comment type="cofactor">
    <cofactor evidence="1">
        <name>Mg(2+)</name>
        <dbReference type="ChEBI" id="CHEBI:18420"/>
    </cofactor>
</comment>
<dbReference type="SMART" id="SM00343">
    <property type="entry name" value="ZnF_C2HC"/>
    <property type="match status" value="1"/>
</dbReference>
<dbReference type="InterPro" id="IPR011611">
    <property type="entry name" value="PfkB_dom"/>
</dbReference>
<evidence type="ECO:0000256" key="19">
    <source>
        <dbReference type="PROSITE-ProRule" id="PRU00047"/>
    </source>
</evidence>
<evidence type="ECO:0000256" key="8">
    <source>
        <dbReference type="ARBA" id="ARBA00022553"/>
    </source>
</evidence>
<keyword evidence="8" id="KW-0597">Phosphoprotein</keyword>
<evidence type="ECO:0000256" key="16">
    <source>
        <dbReference type="ARBA" id="ARBA00022884"/>
    </source>
</evidence>
<keyword evidence="12" id="KW-0547">Nucleotide-binding</keyword>
<evidence type="ECO:0000256" key="10">
    <source>
        <dbReference type="ARBA" id="ARBA00022726"/>
    </source>
</evidence>
<reference evidence="23 24" key="1">
    <citation type="submission" date="2015-07" db="EMBL/GenBank/DDBJ databases">
        <title>The genome of Eufriesea mexicana.</title>
        <authorList>
            <person name="Pan H."/>
            <person name="Kapheim K."/>
        </authorList>
    </citation>
    <scope>NUCLEOTIDE SEQUENCE [LARGE SCALE GENOMIC DNA]</scope>
    <source>
        <strain evidence="23">0111107269</strain>
        <tissue evidence="23">Whole body</tissue>
    </source>
</reference>
<evidence type="ECO:0000256" key="20">
    <source>
        <dbReference type="PROSITE-ProRule" id="PRU00176"/>
    </source>
</evidence>
<comment type="pathway">
    <text evidence="4">Purine metabolism; AMP biosynthesis via salvage pathway; AMP from adenosine: step 1/1.</text>
</comment>
<comment type="subcellular location">
    <subcellularLocation>
        <location evidence="3">Cytoplasm</location>
    </subcellularLocation>
    <subcellularLocation>
        <location evidence="2">Nucleus</location>
    </subcellularLocation>
</comment>
<evidence type="ECO:0000256" key="5">
    <source>
        <dbReference type="ARBA" id="ARBA00010688"/>
    </source>
</evidence>
<keyword evidence="16 20" id="KW-0694">RNA-binding</keyword>
<evidence type="ECO:0000256" key="14">
    <source>
        <dbReference type="ARBA" id="ARBA00022840"/>
    </source>
</evidence>
<dbReference type="GO" id="GO:0006169">
    <property type="term" value="P:adenosine salvage"/>
    <property type="evidence" value="ECO:0007669"/>
    <property type="project" value="UniProtKB-ARBA"/>
</dbReference>
<name>A0A310SKG0_9HYME</name>
<evidence type="ECO:0000313" key="24">
    <source>
        <dbReference type="Proteomes" id="UP000250275"/>
    </source>
</evidence>
<organism evidence="23 24">
    <name type="scientific">Eufriesea mexicana</name>
    <dbReference type="NCBI Taxonomy" id="516756"/>
    <lineage>
        <taxon>Eukaryota</taxon>
        <taxon>Metazoa</taxon>
        <taxon>Ecdysozoa</taxon>
        <taxon>Arthropoda</taxon>
        <taxon>Hexapoda</taxon>
        <taxon>Insecta</taxon>
        <taxon>Pterygota</taxon>
        <taxon>Neoptera</taxon>
        <taxon>Endopterygota</taxon>
        <taxon>Hymenoptera</taxon>
        <taxon>Apocrita</taxon>
        <taxon>Aculeata</taxon>
        <taxon>Apoidea</taxon>
        <taxon>Anthophila</taxon>
        <taxon>Apidae</taxon>
        <taxon>Eufriesea</taxon>
    </lineage>
</organism>
<feature type="domain" description="RRM" evidence="21">
    <location>
        <begin position="89"/>
        <end position="159"/>
    </location>
</feature>
<dbReference type="SUPFAM" id="SSF53613">
    <property type="entry name" value="Ribokinase-like"/>
    <property type="match status" value="1"/>
</dbReference>
<dbReference type="PANTHER" id="PTHR45769">
    <property type="entry name" value="ADENOSINE KINASE"/>
    <property type="match status" value="1"/>
</dbReference>
<dbReference type="CDD" id="cd01168">
    <property type="entry name" value="adenosine_kinase"/>
    <property type="match status" value="1"/>
</dbReference>
<dbReference type="InterPro" id="IPR002173">
    <property type="entry name" value="Carboh/pur_kinase_PfkB_CS"/>
</dbReference>
<evidence type="ECO:0000256" key="7">
    <source>
        <dbReference type="ARBA" id="ARBA00022490"/>
    </source>
</evidence>
<dbReference type="Pfam" id="PF00098">
    <property type="entry name" value="zf-CCHC"/>
    <property type="match status" value="1"/>
</dbReference>
<protein>
    <recommendedName>
        <fullName evidence="6">adenosine kinase</fullName>
        <ecNumber evidence="6">2.7.1.20</ecNumber>
    </recommendedName>
</protein>
<dbReference type="EC" id="2.7.1.20" evidence="6"/>
<keyword evidence="17" id="KW-0539">Nucleus</keyword>
<keyword evidence="13 23" id="KW-0418">Kinase</keyword>
<dbReference type="PROSITE" id="PS50158">
    <property type="entry name" value="ZF_CCHC"/>
    <property type="match status" value="1"/>
</dbReference>
<feature type="active site" description="Proton acceptor" evidence="18">
    <location>
        <position position="618"/>
    </location>
</feature>
<keyword evidence="9" id="KW-0808">Transferase</keyword>
<dbReference type="Gene3D" id="3.30.70.330">
    <property type="match status" value="2"/>
</dbReference>
<dbReference type="Pfam" id="PF00076">
    <property type="entry name" value="RRM_1"/>
    <property type="match status" value="2"/>
</dbReference>
<dbReference type="EMBL" id="KQ760382">
    <property type="protein sequence ID" value="OAD60691.1"/>
    <property type="molecule type" value="Genomic_DNA"/>
</dbReference>
<dbReference type="GO" id="GO:0005634">
    <property type="term" value="C:nucleus"/>
    <property type="evidence" value="ECO:0007669"/>
    <property type="project" value="UniProtKB-SubCell"/>
</dbReference>
<dbReference type="SUPFAM" id="SSF54928">
    <property type="entry name" value="RNA-binding domain, RBD"/>
    <property type="match status" value="2"/>
</dbReference>
<dbReference type="FunFam" id="3.30.1110.10:FF:000001">
    <property type="entry name" value="Adenosine kinase a"/>
    <property type="match status" value="1"/>
</dbReference>
<dbReference type="OrthoDB" id="79941at2759"/>
<evidence type="ECO:0000259" key="22">
    <source>
        <dbReference type="PROSITE" id="PS50158"/>
    </source>
</evidence>
<dbReference type="GO" id="GO:0005524">
    <property type="term" value="F:ATP binding"/>
    <property type="evidence" value="ECO:0007669"/>
    <property type="project" value="UniProtKB-KW"/>
</dbReference>
<dbReference type="Proteomes" id="UP000250275">
    <property type="component" value="Unassembled WGS sequence"/>
</dbReference>
<dbReference type="GO" id="GO:0006144">
    <property type="term" value="P:purine nucleobase metabolic process"/>
    <property type="evidence" value="ECO:0007669"/>
    <property type="project" value="TreeGrafter"/>
</dbReference>
<dbReference type="GO" id="GO:0005829">
    <property type="term" value="C:cytosol"/>
    <property type="evidence" value="ECO:0007669"/>
    <property type="project" value="TreeGrafter"/>
</dbReference>
<keyword evidence="19" id="KW-0862">Zinc</keyword>
<proteinExistence type="inferred from homology"/>
<dbReference type="FunFam" id="3.30.70.330:FF:000046">
    <property type="entry name" value="RNA-binding protein 14 isoform X1"/>
    <property type="match status" value="1"/>
</dbReference>
<sequence>MPGFSSVGTFKIFIGNLADKTSNADIKPLFEKYGKVVECDVVKNYGFVHMENEEAGRNAIQNLNGHIVHGQPIKCEAAKSRKGPNTPTTKIFVGNLTDNTKAPQVRELFAKYGTVVECDIVRNYGFVHLEATGDVNDAIKELNGQMVDGQPMKVQISTSRVRQRPGMGDPEQCYRCGRGGHWSKECPKGGMGGGPDRNGYRDRMFGRDPYPPPPPPPFLRDRLMGGGRFGDYESYYDRRGFEDTRDLYERRFTGMTGPCDMGSSMCGLDFPPMTMPPLPPRRDPMPPMPPLGMGSMRDTGFSRGNEYGMFSRRSPPPSGNNGRFREGLLLGLGNPLLDISATVDSDFLNKYDLISNNAILAQEKHKPMYDELIEHYKADFIAGGSVQNTMRVAQWFLKKPRVATYMGCVGMDKYSKILEDKARADGLNVRYQYTNQEPTGTCAVLITGNERSLCANLAAATCFSRSHIEEPENKDLIEIAEYIYISGFFLTVSPETIQAIAQHAFEKNKMFMMNLSAPFLCEHYKKPMLAALPYVDILFGNETEAETFAKENDFQITSRKEIVLKLSQIEKMNRKRQRIVIITQGSKNILVAKDNTIIEFPAMKLPEEKIVDTNGAGDAFVGGFLAQLVQGRSIEVCIKCGIWAAAQIVQRSGCTYEGKPTFSP</sequence>
<evidence type="ECO:0000256" key="17">
    <source>
        <dbReference type="ARBA" id="ARBA00023242"/>
    </source>
</evidence>
<keyword evidence="11" id="KW-0677">Repeat</keyword>
<evidence type="ECO:0000256" key="15">
    <source>
        <dbReference type="ARBA" id="ARBA00022842"/>
    </source>
</evidence>
<dbReference type="CDD" id="cd12343">
    <property type="entry name" value="RRM1_2_CoAA_like"/>
    <property type="match status" value="2"/>
</dbReference>
<gene>
    <name evidence="23" type="ORF">WN48_05253</name>
</gene>
<evidence type="ECO:0000256" key="11">
    <source>
        <dbReference type="ARBA" id="ARBA00022737"/>
    </source>
</evidence>
<evidence type="ECO:0000256" key="6">
    <source>
        <dbReference type="ARBA" id="ARBA00012119"/>
    </source>
</evidence>
<keyword evidence="15" id="KW-0460">Magnesium</keyword>
<evidence type="ECO:0000256" key="3">
    <source>
        <dbReference type="ARBA" id="ARBA00004496"/>
    </source>
</evidence>
<dbReference type="InterPro" id="IPR001878">
    <property type="entry name" value="Znf_CCHC"/>
</dbReference>
<accession>A0A310SKG0</accession>
<evidence type="ECO:0000256" key="2">
    <source>
        <dbReference type="ARBA" id="ARBA00004123"/>
    </source>
</evidence>
<dbReference type="Gene3D" id="4.10.60.10">
    <property type="entry name" value="Zinc finger, CCHC-type"/>
    <property type="match status" value="1"/>
</dbReference>
<evidence type="ECO:0000256" key="9">
    <source>
        <dbReference type="ARBA" id="ARBA00022679"/>
    </source>
</evidence>
<evidence type="ECO:0000256" key="18">
    <source>
        <dbReference type="PIRSR" id="PIRSR601805-1"/>
    </source>
</evidence>
<dbReference type="InterPro" id="IPR029056">
    <property type="entry name" value="Ribokinase-like"/>
</dbReference>
<evidence type="ECO:0000313" key="23">
    <source>
        <dbReference type="EMBL" id="OAD60691.1"/>
    </source>
</evidence>
<dbReference type="GO" id="GO:0004001">
    <property type="term" value="F:adenosine kinase activity"/>
    <property type="evidence" value="ECO:0007669"/>
    <property type="project" value="UniProtKB-EC"/>
</dbReference>
<dbReference type="GO" id="GO:0010467">
    <property type="term" value="P:gene expression"/>
    <property type="evidence" value="ECO:0007669"/>
    <property type="project" value="UniProtKB-ARBA"/>
</dbReference>
<dbReference type="Gene3D" id="3.40.1190.20">
    <property type="match status" value="1"/>
</dbReference>
<evidence type="ECO:0000256" key="13">
    <source>
        <dbReference type="ARBA" id="ARBA00022777"/>
    </source>
</evidence>
<keyword evidence="19" id="KW-0863">Zinc-finger</keyword>
<dbReference type="PROSITE" id="PS50102">
    <property type="entry name" value="RRM"/>
    <property type="match status" value="2"/>
</dbReference>
<dbReference type="GO" id="GO:0044209">
    <property type="term" value="P:AMP salvage"/>
    <property type="evidence" value="ECO:0007669"/>
    <property type="project" value="UniProtKB-UniPathway"/>
</dbReference>
<dbReference type="PANTHER" id="PTHR45769:SF3">
    <property type="entry name" value="ADENOSINE KINASE"/>
    <property type="match status" value="1"/>
</dbReference>
<dbReference type="GO" id="GO:0003723">
    <property type="term" value="F:RNA binding"/>
    <property type="evidence" value="ECO:0007669"/>
    <property type="project" value="UniProtKB-UniRule"/>
</dbReference>
<dbReference type="InterPro" id="IPR000504">
    <property type="entry name" value="RRM_dom"/>
</dbReference>
<dbReference type="AlphaFoldDB" id="A0A310SKG0"/>
<dbReference type="Pfam" id="PF00294">
    <property type="entry name" value="PfkB"/>
    <property type="match status" value="1"/>
</dbReference>
<dbReference type="PRINTS" id="PR00989">
    <property type="entry name" value="ADENOKINASE"/>
</dbReference>
<dbReference type="Gene3D" id="3.30.1110.10">
    <property type="match status" value="1"/>
</dbReference>
<evidence type="ECO:0000259" key="21">
    <source>
        <dbReference type="PROSITE" id="PS50102"/>
    </source>
</evidence>
<feature type="domain" description="CCHC-type" evidence="22">
    <location>
        <begin position="173"/>
        <end position="188"/>
    </location>
</feature>
<keyword evidence="14" id="KW-0067">ATP-binding</keyword>
<comment type="similarity">
    <text evidence="5">Belongs to the carbohydrate kinase PfkB family.</text>
</comment>
<dbReference type="FunFam" id="3.40.1190.20:FF:000006">
    <property type="entry name" value="Adenosine kinase 2"/>
    <property type="match status" value="1"/>
</dbReference>